<dbReference type="EMBL" id="ABCK01000025">
    <property type="protein sequence ID" value="EDM25711.1"/>
    <property type="molecule type" value="Genomic_DNA"/>
</dbReference>
<evidence type="ECO:0000313" key="2">
    <source>
        <dbReference type="Proteomes" id="UP000004947"/>
    </source>
</evidence>
<dbReference type="AlphaFoldDB" id="A6DRP2"/>
<gene>
    <name evidence="1" type="ORF">LNTAR_13217</name>
</gene>
<proteinExistence type="predicted"/>
<name>A6DRP2_9BACT</name>
<dbReference type="RefSeq" id="WP_007280512.1">
    <property type="nucleotide sequence ID" value="NZ_ABCK01000025.1"/>
</dbReference>
<evidence type="ECO:0000313" key="1">
    <source>
        <dbReference type="EMBL" id="EDM25711.1"/>
    </source>
</evidence>
<accession>A6DRP2</accession>
<protein>
    <recommendedName>
        <fullName evidence="3">HPr kinase/phosphorylase C-terminal domain-containing protein</fullName>
    </recommendedName>
</protein>
<sequence>MNKLDKTMLNNGSYGLFENIRLNEGSIPNTKSSTIQLYPNLGLNANKVIVEFENTGTFYISNGNQIVYNFIANKLSFNDYLHSFITGLLLFQRGHLLLHGNSCIWTDQHIAFCGESGVGKSSLAAQFHKNGALFFCDEIICFDKLSNITLPGFPFLRLWKNDLDYNKFNSSLVSKLWNNEEKYKLDTSSQRVDVDKELDILIYLETDDSLNSPQLKEVTGTEKVTTFWSSYYQRPVIDSIELTAQFNQQSFDILKTLRVFKLKRPNHKESRLECFELIKKALK</sequence>
<dbReference type="InterPro" id="IPR027417">
    <property type="entry name" value="P-loop_NTPase"/>
</dbReference>
<dbReference type="Gene3D" id="3.40.50.300">
    <property type="entry name" value="P-loop containing nucleotide triphosphate hydrolases"/>
    <property type="match status" value="1"/>
</dbReference>
<organism evidence="1 2">
    <name type="scientific">Lentisphaera araneosa HTCC2155</name>
    <dbReference type="NCBI Taxonomy" id="313628"/>
    <lineage>
        <taxon>Bacteria</taxon>
        <taxon>Pseudomonadati</taxon>
        <taxon>Lentisphaerota</taxon>
        <taxon>Lentisphaeria</taxon>
        <taxon>Lentisphaerales</taxon>
        <taxon>Lentisphaeraceae</taxon>
        <taxon>Lentisphaera</taxon>
    </lineage>
</organism>
<comment type="caution">
    <text evidence="1">The sequence shown here is derived from an EMBL/GenBank/DDBJ whole genome shotgun (WGS) entry which is preliminary data.</text>
</comment>
<dbReference type="STRING" id="313628.LNTAR_13217"/>
<dbReference type="OrthoDB" id="5430844at2"/>
<reference evidence="1 2" key="1">
    <citation type="journal article" date="2010" name="J. Bacteriol.">
        <title>Genome sequence of Lentisphaera araneosa HTCC2155T, the type species of the order Lentisphaerales in the phylum Lentisphaerae.</title>
        <authorList>
            <person name="Thrash J.C."/>
            <person name="Cho J.C."/>
            <person name="Vergin K.L."/>
            <person name="Morris R.M."/>
            <person name="Giovannoni S.J."/>
        </authorList>
    </citation>
    <scope>NUCLEOTIDE SEQUENCE [LARGE SCALE GENOMIC DNA]</scope>
    <source>
        <strain evidence="1 2">HTCC2155</strain>
    </source>
</reference>
<dbReference type="eggNOG" id="COG1493">
    <property type="taxonomic scope" value="Bacteria"/>
</dbReference>
<dbReference type="SUPFAM" id="SSF53795">
    <property type="entry name" value="PEP carboxykinase-like"/>
    <property type="match status" value="1"/>
</dbReference>
<dbReference type="Proteomes" id="UP000004947">
    <property type="component" value="Unassembled WGS sequence"/>
</dbReference>
<keyword evidence="2" id="KW-1185">Reference proteome</keyword>
<evidence type="ECO:0008006" key="3">
    <source>
        <dbReference type="Google" id="ProtNLM"/>
    </source>
</evidence>